<dbReference type="InterPro" id="IPR045110">
    <property type="entry name" value="XMAP215"/>
</dbReference>
<dbReference type="GO" id="GO:0007051">
    <property type="term" value="P:spindle organization"/>
    <property type="evidence" value="ECO:0007669"/>
    <property type="project" value="InterPro"/>
</dbReference>
<feature type="non-terminal residue" evidence="9">
    <location>
        <position position="1"/>
    </location>
</feature>
<feature type="domain" description="TOG" evidence="8">
    <location>
        <begin position="1"/>
        <end position="164"/>
    </location>
</feature>
<reference evidence="9 10" key="1">
    <citation type="journal article" date="2018" name="G3 (Bethesda)">
        <title>Phylogenetic and Phylogenomic Definition of Rhizopus Species.</title>
        <authorList>
            <person name="Gryganskyi A.P."/>
            <person name="Golan J."/>
            <person name="Dolatabadi S."/>
            <person name="Mondo S."/>
            <person name="Robb S."/>
            <person name="Idnurm A."/>
            <person name="Muszewska A."/>
            <person name="Steczkiewicz K."/>
            <person name="Masonjones S."/>
            <person name="Liao H.L."/>
            <person name="Gajdeczka M.T."/>
            <person name="Anike F."/>
            <person name="Vuek A."/>
            <person name="Anishchenko I.M."/>
            <person name="Voigt K."/>
            <person name="de Hoog G.S."/>
            <person name="Smith M.E."/>
            <person name="Heitman J."/>
            <person name="Vilgalys R."/>
            <person name="Stajich J.E."/>
        </authorList>
    </citation>
    <scope>NUCLEOTIDE SEQUENCE [LARGE SCALE GENOMIC DNA]</scope>
    <source>
        <strain evidence="9 10">LSU 92-RS-03</strain>
    </source>
</reference>
<dbReference type="GO" id="GO:0061863">
    <property type="term" value="F:microtubule plus end polymerase"/>
    <property type="evidence" value="ECO:0007669"/>
    <property type="project" value="InterPro"/>
</dbReference>
<dbReference type="GO" id="GO:0030951">
    <property type="term" value="P:establishment or maintenance of microtubule cytoskeleton polarity"/>
    <property type="evidence" value="ECO:0007669"/>
    <property type="project" value="InterPro"/>
</dbReference>
<dbReference type="GO" id="GO:0051010">
    <property type="term" value="F:microtubule plus-end binding"/>
    <property type="evidence" value="ECO:0007669"/>
    <property type="project" value="InterPro"/>
</dbReference>
<dbReference type="Gene3D" id="1.25.10.10">
    <property type="entry name" value="Leucine-rich Repeat Variant"/>
    <property type="match status" value="3"/>
</dbReference>
<organism evidence="9 10">
    <name type="scientific">Rhizopus stolonifer</name>
    <name type="common">Rhizopus nigricans</name>
    <dbReference type="NCBI Taxonomy" id="4846"/>
    <lineage>
        <taxon>Eukaryota</taxon>
        <taxon>Fungi</taxon>
        <taxon>Fungi incertae sedis</taxon>
        <taxon>Mucoromycota</taxon>
        <taxon>Mucoromycotina</taxon>
        <taxon>Mucoromycetes</taxon>
        <taxon>Mucorales</taxon>
        <taxon>Mucorineae</taxon>
        <taxon>Rhizopodaceae</taxon>
        <taxon>Rhizopus</taxon>
    </lineage>
</organism>
<dbReference type="InterPro" id="IPR048491">
    <property type="entry name" value="XMAP215_CLASP_TOG"/>
</dbReference>
<keyword evidence="10" id="KW-1185">Reference proteome</keyword>
<evidence type="ECO:0000256" key="1">
    <source>
        <dbReference type="ARBA" id="ARBA00004245"/>
    </source>
</evidence>
<dbReference type="InterPro" id="IPR034085">
    <property type="entry name" value="TOG"/>
</dbReference>
<protein>
    <submittedName>
        <fullName evidence="9">Stu2 protein</fullName>
    </submittedName>
</protein>
<evidence type="ECO:0000313" key="10">
    <source>
        <dbReference type="Proteomes" id="UP000253551"/>
    </source>
</evidence>
<dbReference type="AlphaFoldDB" id="A0A367J434"/>
<feature type="domain" description="TOG" evidence="8">
    <location>
        <begin position="510"/>
        <end position="738"/>
    </location>
</feature>
<comment type="caution">
    <text evidence="9">The sequence shown here is derived from an EMBL/GenBank/DDBJ whole genome shotgun (WGS) entry which is preliminary data.</text>
</comment>
<feature type="domain" description="TOG" evidence="8">
    <location>
        <begin position="247"/>
        <end position="478"/>
    </location>
</feature>
<dbReference type="SMART" id="SM01349">
    <property type="entry name" value="TOG"/>
    <property type="match status" value="3"/>
</dbReference>
<feature type="region of interest" description="Disordered" evidence="7">
    <location>
        <begin position="185"/>
        <end position="242"/>
    </location>
</feature>
<evidence type="ECO:0000256" key="2">
    <source>
        <dbReference type="ARBA" id="ARBA00022490"/>
    </source>
</evidence>
<evidence type="ECO:0000259" key="8">
    <source>
        <dbReference type="SMART" id="SM01349"/>
    </source>
</evidence>
<dbReference type="SUPFAM" id="SSF48371">
    <property type="entry name" value="ARM repeat"/>
    <property type="match status" value="1"/>
</dbReference>
<keyword evidence="4" id="KW-0206">Cytoskeleton</keyword>
<accession>A0A367J434</accession>
<feature type="compositionally biased region" description="Polar residues" evidence="7">
    <location>
        <begin position="197"/>
        <end position="214"/>
    </location>
</feature>
<evidence type="ECO:0000256" key="3">
    <source>
        <dbReference type="ARBA" id="ARBA00022737"/>
    </source>
</evidence>
<feature type="compositionally biased region" description="Polar residues" evidence="7">
    <location>
        <begin position="738"/>
        <end position="758"/>
    </location>
</feature>
<dbReference type="GO" id="GO:0005856">
    <property type="term" value="C:cytoskeleton"/>
    <property type="evidence" value="ECO:0007669"/>
    <property type="project" value="UniProtKB-SubCell"/>
</dbReference>
<dbReference type="OrthoDB" id="205662at2759"/>
<feature type="non-terminal residue" evidence="9">
    <location>
        <position position="758"/>
    </location>
</feature>
<dbReference type="STRING" id="4846.A0A367J434"/>
<dbReference type="Proteomes" id="UP000253551">
    <property type="component" value="Unassembled WGS sequence"/>
</dbReference>
<proteinExistence type="inferred from homology"/>
<dbReference type="EMBL" id="PJQM01004402">
    <property type="protein sequence ID" value="RCH84599.1"/>
    <property type="molecule type" value="Genomic_DNA"/>
</dbReference>
<gene>
    <name evidence="9" type="primary">STU2_3</name>
    <name evidence="9" type="ORF">CU098_003215</name>
</gene>
<evidence type="ECO:0000256" key="4">
    <source>
        <dbReference type="ARBA" id="ARBA00023212"/>
    </source>
</evidence>
<dbReference type="InterPro" id="IPR016024">
    <property type="entry name" value="ARM-type_fold"/>
</dbReference>
<comment type="similarity">
    <text evidence="5">Belongs to the TOG/XMAP215 family.</text>
</comment>
<name>A0A367J434_RHIST</name>
<evidence type="ECO:0000256" key="5">
    <source>
        <dbReference type="ARBA" id="ARBA00025722"/>
    </source>
</evidence>
<feature type="region of interest" description="Disordered" evidence="7">
    <location>
        <begin position="731"/>
        <end position="758"/>
    </location>
</feature>
<feature type="repeat" description="HEAT" evidence="6">
    <location>
        <begin position="101"/>
        <end position="137"/>
    </location>
</feature>
<comment type="subcellular location">
    <subcellularLocation>
        <location evidence="1">Cytoplasm</location>
        <location evidence="1">Cytoskeleton</location>
    </subcellularLocation>
</comment>
<evidence type="ECO:0000256" key="6">
    <source>
        <dbReference type="PROSITE-ProRule" id="PRU00103"/>
    </source>
</evidence>
<dbReference type="PANTHER" id="PTHR12609">
    <property type="entry name" value="MICROTUBULE ASSOCIATED PROTEIN XMAP215"/>
    <property type="match status" value="1"/>
</dbReference>
<evidence type="ECO:0000313" key="9">
    <source>
        <dbReference type="EMBL" id="RCH84599.1"/>
    </source>
</evidence>
<dbReference type="PROSITE" id="PS50077">
    <property type="entry name" value="HEAT_REPEAT"/>
    <property type="match status" value="1"/>
</dbReference>
<evidence type="ECO:0000256" key="7">
    <source>
        <dbReference type="SAM" id="MobiDB-lite"/>
    </source>
</evidence>
<keyword evidence="2" id="KW-0963">Cytoplasm</keyword>
<sequence length="758" mass="84630">TAANCIDAIAQGLRTDFAKYQSTIVPIMIEKLKERKPAILLHLVNGLNSVFSSLSINEWLKELAQGSKHANPQVRSECLKLVSRQLREIRVIPGKPEIKTMGNMFKRALDDADANVREAAAEGLGTMLRLLDEKAMRVFTESLEDIKMTKIKEYCNKATVRISDIPTFSKKDPIKKPIIRKSVQSTPKLVQGAPKPIQSTPKPIQSTPKSIQSTPKRKLPVNATEGTPSKRPALSHTSPSSKRPEIKYVFTQEEAESRATQTIPETIYKGLQDPVWKLRLEAIDALCNHVSQNEPSIEPEIVIRLLFQKKKETNFQVMAKMFYCIQLLASHPKFTTACAALLVPSLVEKLSDVKLKKPASDCLVVLVERTSFDFLLSQTYPLLRSVKSPKVLSDALLWIHGRLMDFGVEGVQINDLVDSVKFALGNTNVTVRTNAVTVMGALRQFIGPNAISYVKDVSPALLATIEKEFDKVSKLTKPQPIKKVDMMDIDTEFSDPISTQVLPQVSAVTEVSSRVDISKQLNRAVAQCGDNNWKIRKEGLDIVQGLLSANPRLKPTLSIDFLDVLKERLNDSNKLLQIQAIEITGQLVSTMGKLFERYVRMFVDPVVNVLSDNKTHVRTAGISTLEEFRQACGMEPLIPSFGNALSNESPVLRKELLCWLNKKKLEGYDDQWISLISPLFSCIQDRNVDVRKEAQFLLPTLISLVGYEPLHRQASELKTAEKQILLPLLESFRPPESPSRTKQLKMTPSPSAVSKSPA</sequence>
<dbReference type="GO" id="GO:0046785">
    <property type="term" value="P:microtubule polymerization"/>
    <property type="evidence" value="ECO:0007669"/>
    <property type="project" value="InterPro"/>
</dbReference>
<dbReference type="InterPro" id="IPR021133">
    <property type="entry name" value="HEAT_type_2"/>
</dbReference>
<keyword evidence="3" id="KW-0677">Repeat</keyword>
<dbReference type="InterPro" id="IPR011989">
    <property type="entry name" value="ARM-like"/>
</dbReference>
<dbReference type="Pfam" id="PF21041">
    <property type="entry name" value="XMAP215_CLASP_TOG"/>
    <property type="match status" value="1"/>
</dbReference>